<reference evidence="2" key="1">
    <citation type="journal article" date="2017" name="Nat. Commun.">
        <title>The asparagus genome sheds light on the origin and evolution of a young Y chromosome.</title>
        <authorList>
            <person name="Harkess A."/>
            <person name="Zhou J."/>
            <person name="Xu C."/>
            <person name="Bowers J.E."/>
            <person name="Van der Hulst R."/>
            <person name="Ayyampalayam S."/>
            <person name="Mercati F."/>
            <person name="Riccardi P."/>
            <person name="McKain M.R."/>
            <person name="Kakrana A."/>
            <person name="Tang H."/>
            <person name="Ray J."/>
            <person name="Groenendijk J."/>
            <person name="Arikit S."/>
            <person name="Mathioni S.M."/>
            <person name="Nakano M."/>
            <person name="Shan H."/>
            <person name="Telgmann-Rauber A."/>
            <person name="Kanno A."/>
            <person name="Yue Z."/>
            <person name="Chen H."/>
            <person name="Li W."/>
            <person name="Chen Y."/>
            <person name="Xu X."/>
            <person name="Zhang Y."/>
            <person name="Luo S."/>
            <person name="Chen H."/>
            <person name="Gao J."/>
            <person name="Mao Z."/>
            <person name="Pires J.C."/>
            <person name="Luo M."/>
            <person name="Kudrna D."/>
            <person name="Wing R.A."/>
            <person name="Meyers B.C."/>
            <person name="Yi K."/>
            <person name="Kong H."/>
            <person name="Lavrijsen P."/>
            <person name="Sunseri F."/>
            <person name="Falavigna A."/>
            <person name="Ye Y."/>
            <person name="Leebens-Mack J.H."/>
            <person name="Chen G."/>
        </authorList>
    </citation>
    <scope>NUCLEOTIDE SEQUENCE [LARGE SCALE GENOMIC DNA]</scope>
    <source>
        <strain evidence="2">cv. DH0086</strain>
    </source>
</reference>
<organism evidence="1 2">
    <name type="scientific">Asparagus officinalis</name>
    <name type="common">Garden asparagus</name>
    <dbReference type="NCBI Taxonomy" id="4686"/>
    <lineage>
        <taxon>Eukaryota</taxon>
        <taxon>Viridiplantae</taxon>
        <taxon>Streptophyta</taxon>
        <taxon>Embryophyta</taxon>
        <taxon>Tracheophyta</taxon>
        <taxon>Spermatophyta</taxon>
        <taxon>Magnoliopsida</taxon>
        <taxon>Liliopsida</taxon>
        <taxon>Asparagales</taxon>
        <taxon>Asparagaceae</taxon>
        <taxon>Asparagoideae</taxon>
        <taxon>Asparagus</taxon>
    </lineage>
</organism>
<evidence type="ECO:0000313" key="1">
    <source>
        <dbReference type="EMBL" id="ONK67320.1"/>
    </source>
</evidence>
<dbReference type="Proteomes" id="UP000243459">
    <property type="component" value="Chromosome 6"/>
</dbReference>
<name>A0A5P1ETD6_ASPOF</name>
<accession>A0A5P1ETD6</accession>
<gene>
    <name evidence="1" type="ORF">A4U43_C06F18920</name>
</gene>
<protein>
    <submittedName>
        <fullName evidence="1">Uncharacterized protein</fullName>
    </submittedName>
</protein>
<evidence type="ECO:0000313" key="2">
    <source>
        <dbReference type="Proteomes" id="UP000243459"/>
    </source>
</evidence>
<proteinExistence type="predicted"/>
<dbReference type="AlphaFoldDB" id="A0A5P1ETD6"/>
<keyword evidence="2" id="KW-1185">Reference proteome</keyword>
<sequence length="75" mass="8072">MVLVRVGVALGSTKVAGMDGGSRTVKMIYTDTVEDADMEDMDTMSECAGKVSVVRKEITDDDADMVDMGKMSEFV</sequence>
<dbReference type="EMBL" id="CM007386">
    <property type="protein sequence ID" value="ONK67320.1"/>
    <property type="molecule type" value="Genomic_DNA"/>
</dbReference>
<dbReference type="Gramene" id="ONK67320">
    <property type="protein sequence ID" value="ONK67320"/>
    <property type="gene ID" value="A4U43_C06F18920"/>
</dbReference>